<dbReference type="EMBL" id="PRLE01000002">
    <property type="protein sequence ID" value="RAW60333.1"/>
    <property type="molecule type" value="Genomic_DNA"/>
</dbReference>
<dbReference type="Gene3D" id="1.10.1070.20">
    <property type="match status" value="1"/>
</dbReference>
<gene>
    <name evidence="1" type="ORF">C4N22_05405</name>
</gene>
<dbReference type="RefSeq" id="WP_112148246.1">
    <property type="nucleotide sequence ID" value="NZ_PRLE01000002.1"/>
</dbReference>
<proteinExistence type="predicted"/>
<evidence type="ECO:0000313" key="2">
    <source>
        <dbReference type="Proteomes" id="UP000250583"/>
    </source>
</evidence>
<evidence type="ECO:0008006" key="3">
    <source>
        <dbReference type="Google" id="ProtNLM"/>
    </source>
</evidence>
<dbReference type="AlphaFoldDB" id="A0A329UH02"/>
<comment type="caution">
    <text evidence="1">The sequence shown here is derived from an EMBL/GenBank/DDBJ whole genome shotgun (WGS) entry which is preliminary data.</text>
</comment>
<name>A0A329UH02_9FIRM</name>
<accession>A0A329UH02</accession>
<reference evidence="1 2" key="1">
    <citation type="submission" date="2018-02" db="EMBL/GenBank/DDBJ databases">
        <title>Complete genome sequencing of Faecalibacterium prausnitzii strains isolated from the human gut.</title>
        <authorList>
            <person name="Fitzgerald B.C."/>
            <person name="Shkoporov A.N."/>
            <person name="Ross P.R."/>
            <person name="Hill C."/>
        </authorList>
    </citation>
    <scope>NUCLEOTIDE SEQUENCE [LARGE SCALE GENOMIC DNA]</scope>
    <source>
        <strain evidence="1 2">APC923/61-1</strain>
    </source>
</reference>
<evidence type="ECO:0000313" key="1">
    <source>
        <dbReference type="EMBL" id="RAW60333.1"/>
    </source>
</evidence>
<dbReference type="Proteomes" id="UP000250583">
    <property type="component" value="Unassembled WGS sequence"/>
</dbReference>
<organism evidence="1 2">
    <name type="scientific">Faecalibacterium prausnitzii</name>
    <dbReference type="NCBI Taxonomy" id="853"/>
    <lineage>
        <taxon>Bacteria</taxon>
        <taxon>Bacillati</taxon>
        <taxon>Bacillota</taxon>
        <taxon>Clostridia</taxon>
        <taxon>Eubacteriales</taxon>
        <taxon>Oscillospiraceae</taxon>
        <taxon>Faecalibacterium</taxon>
    </lineage>
</organism>
<protein>
    <recommendedName>
        <fullName evidence="3">HipA-like C-terminal domain-containing protein</fullName>
    </recommendedName>
</protein>
<dbReference type="OrthoDB" id="9812605at2"/>
<sequence length="272" mass="31162">MQLMKEKQDLTYLSWSVYRNSSGTAGSFLKAYSELGGKKTYYKLSNFDKARGVIGHECVNELIVDRLLTMLGIPHLSYQLIHADVSVDGRTHEVYLCASEDFKAKSESKTALDAYKELEALPDESALDFCIRMGWEDYVYQMLIVDYLILNRDRHGANIEVLRNSRKKTIRLAPLFDHGLSLLCSCPDDAAAAAFDVMADKPCNNFIGSKSTWDNLRIIPKDKMPKLTPLHDSDRRILMEGLDGVLSQTLQDKIWEMIWKRWCAYEDFCHSR</sequence>